<name>A0AAW1BV31_CROAD</name>
<keyword evidence="3" id="KW-0539">Nucleus</keyword>
<keyword evidence="1" id="KW-0805">Transcription regulation</keyword>
<dbReference type="InterPro" id="IPR050916">
    <property type="entry name" value="SCAN-C2H2_zinc_finger"/>
</dbReference>
<keyword evidence="2" id="KW-0804">Transcription</keyword>
<dbReference type="EMBL" id="JAOTOJ010000002">
    <property type="protein sequence ID" value="KAK9405363.1"/>
    <property type="molecule type" value="Genomic_DNA"/>
</dbReference>
<evidence type="ECO:0000259" key="4">
    <source>
        <dbReference type="PROSITE" id="PS50804"/>
    </source>
</evidence>
<dbReference type="InterPro" id="IPR001909">
    <property type="entry name" value="KRAB"/>
</dbReference>
<evidence type="ECO:0000256" key="1">
    <source>
        <dbReference type="ARBA" id="ARBA00023015"/>
    </source>
</evidence>
<dbReference type="PANTHER" id="PTHR45935">
    <property type="entry name" value="PROTEIN ZBED8-RELATED"/>
    <property type="match status" value="1"/>
</dbReference>
<dbReference type="AlphaFoldDB" id="A0AAW1BV31"/>
<evidence type="ECO:0000256" key="3">
    <source>
        <dbReference type="ARBA" id="ARBA00023242"/>
    </source>
</evidence>
<evidence type="ECO:0000256" key="2">
    <source>
        <dbReference type="ARBA" id="ARBA00023163"/>
    </source>
</evidence>
<reference evidence="6 7" key="1">
    <citation type="journal article" date="2024" name="Proc. Natl. Acad. Sci. U.S.A.">
        <title>The genetic regulatory architecture and epigenomic basis for age-related changes in rattlesnake venom.</title>
        <authorList>
            <person name="Hogan M.P."/>
            <person name="Holding M.L."/>
            <person name="Nystrom G.S."/>
            <person name="Colston T.J."/>
            <person name="Bartlett D.A."/>
            <person name="Mason A.J."/>
            <person name="Ellsworth S.A."/>
            <person name="Rautsaw R.M."/>
            <person name="Lawrence K.C."/>
            <person name="Strickland J.L."/>
            <person name="He B."/>
            <person name="Fraser P."/>
            <person name="Margres M.J."/>
            <person name="Gilbert D.M."/>
            <person name="Gibbs H.L."/>
            <person name="Parkinson C.L."/>
            <person name="Rokyta D.R."/>
        </authorList>
    </citation>
    <scope>NUCLEOTIDE SEQUENCE [LARGE SCALE GENOMIC DNA]</scope>
    <source>
        <strain evidence="6">DRR0105</strain>
    </source>
</reference>
<gene>
    <name evidence="6" type="ORF">NXF25_004137</name>
</gene>
<dbReference type="InterPro" id="IPR003309">
    <property type="entry name" value="SCAN_dom"/>
</dbReference>
<dbReference type="PANTHER" id="PTHR45935:SF15">
    <property type="entry name" value="SCAN BOX DOMAIN-CONTAINING PROTEIN"/>
    <property type="match status" value="1"/>
</dbReference>
<dbReference type="InterPro" id="IPR036051">
    <property type="entry name" value="KRAB_dom_sf"/>
</dbReference>
<dbReference type="Proteomes" id="UP001474421">
    <property type="component" value="Unassembled WGS sequence"/>
</dbReference>
<evidence type="ECO:0000313" key="6">
    <source>
        <dbReference type="EMBL" id="KAK9405363.1"/>
    </source>
</evidence>
<evidence type="ECO:0000313" key="7">
    <source>
        <dbReference type="Proteomes" id="UP001474421"/>
    </source>
</evidence>
<dbReference type="CDD" id="cd07765">
    <property type="entry name" value="KRAB_A-box"/>
    <property type="match status" value="1"/>
</dbReference>
<comment type="caution">
    <text evidence="6">The sequence shown here is derived from an EMBL/GenBank/DDBJ whole genome shotgun (WGS) entry which is preliminary data.</text>
</comment>
<feature type="domain" description="KRAB" evidence="5">
    <location>
        <begin position="128"/>
        <end position="208"/>
    </location>
</feature>
<dbReference type="Pfam" id="PF02023">
    <property type="entry name" value="SCAN"/>
    <property type="match status" value="1"/>
</dbReference>
<accession>A0AAW1BV31</accession>
<dbReference type="Pfam" id="PF01352">
    <property type="entry name" value="KRAB"/>
    <property type="match status" value="1"/>
</dbReference>
<dbReference type="SUPFAM" id="SSF109640">
    <property type="entry name" value="KRAB domain (Kruppel-associated box)"/>
    <property type="match status" value="1"/>
</dbReference>
<dbReference type="GO" id="GO:0006355">
    <property type="term" value="P:regulation of DNA-templated transcription"/>
    <property type="evidence" value="ECO:0007669"/>
    <property type="project" value="InterPro"/>
</dbReference>
<dbReference type="Gene3D" id="6.10.140.140">
    <property type="match status" value="1"/>
</dbReference>
<dbReference type="PROSITE" id="PS50804">
    <property type="entry name" value="SCAN_BOX"/>
    <property type="match status" value="1"/>
</dbReference>
<proteinExistence type="predicted"/>
<dbReference type="Gene3D" id="1.10.4020.10">
    <property type="entry name" value="DNA breaking-rejoining enzymes"/>
    <property type="match status" value="1"/>
</dbReference>
<protein>
    <submittedName>
        <fullName evidence="6">Zinc finger protein</fullName>
    </submittedName>
</protein>
<dbReference type="SUPFAM" id="SSF47353">
    <property type="entry name" value="Retrovirus capsid dimerization domain-like"/>
    <property type="match status" value="1"/>
</dbReference>
<dbReference type="PROSITE" id="PS50805">
    <property type="entry name" value="KRAB"/>
    <property type="match status" value="1"/>
</dbReference>
<organism evidence="6 7">
    <name type="scientific">Crotalus adamanteus</name>
    <name type="common">Eastern diamondback rattlesnake</name>
    <dbReference type="NCBI Taxonomy" id="8729"/>
    <lineage>
        <taxon>Eukaryota</taxon>
        <taxon>Metazoa</taxon>
        <taxon>Chordata</taxon>
        <taxon>Craniata</taxon>
        <taxon>Vertebrata</taxon>
        <taxon>Euteleostomi</taxon>
        <taxon>Lepidosauria</taxon>
        <taxon>Squamata</taxon>
        <taxon>Bifurcata</taxon>
        <taxon>Unidentata</taxon>
        <taxon>Episquamata</taxon>
        <taxon>Toxicofera</taxon>
        <taxon>Serpentes</taxon>
        <taxon>Colubroidea</taxon>
        <taxon>Viperidae</taxon>
        <taxon>Crotalinae</taxon>
        <taxon>Crotalus</taxon>
    </lineage>
</organism>
<keyword evidence="7" id="KW-1185">Reference proteome</keyword>
<sequence>MLDLVILEQFLAILPPEMGNWVWECGAETSSQAVALAEGFLLSQVEEKTQGELQIEAPFQGSIAEQDPRRDLFSPCQNNFLGGISTKDLNHDMSPDAENRIAYQQVVGETSPSDEAEADIGLPGQGSIFFKELSICFTEEEWDLLDSDQKALHGEVMLEMSRNVASLGNEQKNEIYQESGETPIQILKVEVGEEDQWQSKNLTGLLNGTT</sequence>
<feature type="domain" description="SCAN box" evidence="4">
    <location>
        <begin position="1"/>
        <end position="40"/>
    </location>
</feature>
<evidence type="ECO:0000259" key="5">
    <source>
        <dbReference type="PROSITE" id="PS50805"/>
    </source>
</evidence>
<dbReference type="InterPro" id="IPR038269">
    <property type="entry name" value="SCAN_sf"/>
</dbReference>
<dbReference type="SMART" id="SM00349">
    <property type="entry name" value="KRAB"/>
    <property type="match status" value="1"/>
</dbReference>